<dbReference type="EMBL" id="QTSX02006484">
    <property type="protein sequence ID" value="KAJ9053865.1"/>
    <property type="molecule type" value="Genomic_DNA"/>
</dbReference>
<evidence type="ECO:0000313" key="1">
    <source>
        <dbReference type="EMBL" id="KAJ9053865.1"/>
    </source>
</evidence>
<proteinExistence type="predicted"/>
<gene>
    <name evidence="1" type="ORF">DSO57_1020306</name>
</gene>
<accession>A0ACC2RUU0</accession>
<keyword evidence="2" id="KW-1185">Reference proteome</keyword>
<reference evidence="1" key="1">
    <citation type="submission" date="2022-04" db="EMBL/GenBank/DDBJ databases">
        <title>Genome of the entomopathogenic fungus Entomophthora muscae.</title>
        <authorList>
            <person name="Elya C."/>
            <person name="Lovett B.R."/>
            <person name="Lee E."/>
            <person name="Macias A.M."/>
            <person name="Hajek A.E."/>
            <person name="De Bivort B.L."/>
            <person name="Kasson M.T."/>
            <person name="De Fine Licht H.H."/>
            <person name="Stajich J.E."/>
        </authorList>
    </citation>
    <scope>NUCLEOTIDE SEQUENCE</scope>
    <source>
        <strain evidence="1">Berkeley</strain>
    </source>
</reference>
<dbReference type="Proteomes" id="UP001165960">
    <property type="component" value="Unassembled WGS sequence"/>
</dbReference>
<protein>
    <submittedName>
        <fullName evidence="1">Uncharacterized protein</fullName>
    </submittedName>
</protein>
<evidence type="ECO:0000313" key="2">
    <source>
        <dbReference type="Proteomes" id="UP001165960"/>
    </source>
</evidence>
<organism evidence="1 2">
    <name type="scientific">Entomophthora muscae</name>
    <dbReference type="NCBI Taxonomy" id="34485"/>
    <lineage>
        <taxon>Eukaryota</taxon>
        <taxon>Fungi</taxon>
        <taxon>Fungi incertae sedis</taxon>
        <taxon>Zoopagomycota</taxon>
        <taxon>Entomophthoromycotina</taxon>
        <taxon>Entomophthoromycetes</taxon>
        <taxon>Entomophthorales</taxon>
        <taxon>Entomophthoraceae</taxon>
        <taxon>Entomophthora</taxon>
    </lineage>
</organism>
<comment type="caution">
    <text evidence="1">The sequence shown here is derived from an EMBL/GenBank/DDBJ whole genome shotgun (WGS) entry which is preliminary data.</text>
</comment>
<name>A0ACC2RUU0_9FUNG</name>
<sequence length="197" mass="21472">MMAHLGLFAPILDQLAVVMIKVAIDSVDATPPALCMVLSSGSFSNLPLQVICISTIFISILCYTARGTKMIKLSSKFGFLLLKQLSMCLLYPHCLSLNNAAYQFTLTKLGVRNIPDNNLLEDKILCTIDLESQDKKLQQFPLSGGTAARQQPRAVRRPHAQPGSSPVPGPHLPASQWEAAHPPRWDCPPLPDGETAK</sequence>